<feature type="domain" description="HipA-like C-terminal" evidence="4">
    <location>
        <begin position="202"/>
        <end position="436"/>
    </location>
</feature>
<dbReference type="RefSeq" id="WP_033631743.1">
    <property type="nucleotide sequence ID" value="NZ_CBCSIN010000009.1"/>
</dbReference>
<dbReference type="InterPro" id="IPR011991">
    <property type="entry name" value="ArsR-like_HTH"/>
</dbReference>
<keyword evidence="3" id="KW-0418">Kinase</keyword>
<organism evidence="5 6">
    <name type="scientific">Serratia nematodiphila</name>
    <dbReference type="NCBI Taxonomy" id="458197"/>
    <lineage>
        <taxon>Bacteria</taxon>
        <taxon>Pseudomonadati</taxon>
        <taxon>Pseudomonadota</taxon>
        <taxon>Gammaproteobacteria</taxon>
        <taxon>Enterobacterales</taxon>
        <taxon>Yersiniaceae</taxon>
        <taxon>Serratia</taxon>
    </lineage>
</organism>
<sequence>MLTVEQVLRHGPATARQLTEALGISQPTLSRRIRELAGAVLILGKGKATRYVLRRGIGGERQFPLYRVDERGKAHLFATLCPLYPADNCAVCDERSGEWQLYDGLPWYLNDLRPIGFLGRAWGKAAAHELNLPEDVRRWDEGQRLLALCRYGEDMTGDLLPGADSYQRWLMRETAVAIAAEDKTERYAALSVQALAGELVGSSAGGEQPKFAAYAELTPGHRAHVLVKFSLAPTHAIAQRWSDLLIAESLALQTVAAAGLPAATAQILFGADRQCFLEVERFDRIGEEGRVAMVSLEALDAEFSGSGHANWVVAANRLLQQGVIDRSACQRIALYWAFGRLIANSDMHQGNLSFLRPTQRPVMLAPLYDMLPMAFAPASSGNLRHDAVEIRLSNEVSGAVWRQAELLALEFWRRTAQHDDLSEAFRAIAEQMLAQLQKLHERIQRLA</sequence>
<dbReference type="CDD" id="cd00090">
    <property type="entry name" value="HTH_ARSR"/>
    <property type="match status" value="1"/>
</dbReference>
<dbReference type="NCBIfam" id="NF007297">
    <property type="entry name" value="PRK09775.1"/>
    <property type="match status" value="1"/>
</dbReference>
<evidence type="ECO:0000313" key="5">
    <source>
        <dbReference type="EMBL" id="SCY12925.1"/>
    </source>
</evidence>
<dbReference type="Proteomes" id="UP000183031">
    <property type="component" value="Unassembled WGS sequence"/>
</dbReference>
<dbReference type="InterPro" id="IPR036390">
    <property type="entry name" value="WH_DNA-bd_sf"/>
</dbReference>
<keyword evidence="2" id="KW-0808">Transferase</keyword>
<dbReference type="InterPro" id="IPR012893">
    <property type="entry name" value="HipA-like_C"/>
</dbReference>
<gene>
    <name evidence="5" type="ORF">SAMN02927935_00828</name>
</gene>
<evidence type="ECO:0000256" key="2">
    <source>
        <dbReference type="ARBA" id="ARBA00022679"/>
    </source>
</evidence>
<evidence type="ECO:0000313" key="6">
    <source>
        <dbReference type="Proteomes" id="UP000183031"/>
    </source>
</evidence>
<reference evidence="5 6" key="1">
    <citation type="submission" date="2016-10" db="EMBL/GenBank/DDBJ databases">
        <authorList>
            <person name="Varghese N."/>
            <person name="Submissions S."/>
        </authorList>
    </citation>
    <scope>NUCLEOTIDE SEQUENCE [LARGE SCALE GENOMIC DNA]</scope>
    <source>
        <strain evidence="5 6">CGMCC 1.6853</strain>
    </source>
</reference>
<evidence type="ECO:0000256" key="3">
    <source>
        <dbReference type="ARBA" id="ARBA00022777"/>
    </source>
</evidence>
<keyword evidence="6" id="KW-1185">Reference proteome</keyword>
<dbReference type="InterPro" id="IPR036388">
    <property type="entry name" value="WH-like_DNA-bd_sf"/>
</dbReference>
<comment type="caution">
    <text evidence="5">The sequence shown here is derived from an EMBL/GenBank/DDBJ whole genome shotgun (WGS) entry which is preliminary data.</text>
</comment>
<comment type="similarity">
    <text evidence="1">Belongs to the HipA Ser/Thr kinase family.</text>
</comment>
<dbReference type="EMBL" id="FMUT01000003">
    <property type="protein sequence ID" value="SCY12925.1"/>
    <property type="molecule type" value="Genomic_DNA"/>
</dbReference>
<dbReference type="Gene3D" id="1.10.1070.20">
    <property type="match status" value="1"/>
</dbReference>
<evidence type="ECO:0000256" key="1">
    <source>
        <dbReference type="ARBA" id="ARBA00010164"/>
    </source>
</evidence>
<protein>
    <submittedName>
        <fullName evidence="5">HipA-like C-terminal domain-containing protein</fullName>
    </submittedName>
</protein>
<dbReference type="InterPro" id="IPR052028">
    <property type="entry name" value="HipA_Ser/Thr_kinase"/>
</dbReference>
<accession>A0A1G5DDZ9</accession>
<evidence type="ECO:0000259" key="4">
    <source>
        <dbReference type="Pfam" id="PF07804"/>
    </source>
</evidence>
<dbReference type="SUPFAM" id="SSF46785">
    <property type="entry name" value="Winged helix' DNA-binding domain"/>
    <property type="match status" value="1"/>
</dbReference>
<dbReference type="Pfam" id="PF07804">
    <property type="entry name" value="HipA_C"/>
    <property type="match status" value="1"/>
</dbReference>
<dbReference type="Gene3D" id="1.10.10.10">
    <property type="entry name" value="Winged helix-like DNA-binding domain superfamily/Winged helix DNA-binding domain"/>
    <property type="match status" value="1"/>
</dbReference>
<dbReference type="PANTHER" id="PTHR37419:SF8">
    <property type="entry name" value="TOXIN YJJJ"/>
    <property type="match status" value="1"/>
</dbReference>
<proteinExistence type="inferred from homology"/>
<name>A0A1G5DDZ9_9GAMM</name>
<dbReference type="PANTHER" id="PTHR37419">
    <property type="entry name" value="SERINE/THREONINE-PROTEIN KINASE TOXIN HIPA"/>
    <property type="match status" value="1"/>
</dbReference>